<organism evidence="2">
    <name type="scientific">Cladocopium goreaui</name>
    <dbReference type="NCBI Taxonomy" id="2562237"/>
    <lineage>
        <taxon>Eukaryota</taxon>
        <taxon>Sar</taxon>
        <taxon>Alveolata</taxon>
        <taxon>Dinophyceae</taxon>
        <taxon>Suessiales</taxon>
        <taxon>Symbiodiniaceae</taxon>
        <taxon>Cladocopium</taxon>
    </lineage>
</organism>
<comment type="caution">
    <text evidence="2">The sequence shown here is derived from an EMBL/GenBank/DDBJ whole genome shotgun (WGS) entry which is preliminary data.</text>
</comment>
<dbReference type="Proteomes" id="UP001152797">
    <property type="component" value="Unassembled WGS sequence"/>
</dbReference>
<evidence type="ECO:0000313" key="3">
    <source>
        <dbReference type="EMBL" id="CAL1143059.1"/>
    </source>
</evidence>
<evidence type="ECO:0000313" key="2">
    <source>
        <dbReference type="EMBL" id="CAI3989684.1"/>
    </source>
</evidence>
<accession>A0A9P1CDE5</accession>
<keyword evidence="4" id="KW-1185">Reference proteome</keyword>
<feature type="non-terminal residue" evidence="2">
    <location>
        <position position="696"/>
    </location>
</feature>
<proteinExistence type="predicted"/>
<feature type="compositionally biased region" description="Low complexity" evidence="1">
    <location>
        <begin position="181"/>
        <end position="200"/>
    </location>
</feature>
<feature type="compositionally biased region" description="Pro residues" evidence="1">
    <location>
        <begin position="201"/>
        <end position="211"/>
    </location>
</feature>
<sequence length="696" mass="74655">VAHILALGAWLRGRAELRCSNAVRRRHDSAGLARGREAGLNCAAATLCGADMTAGLNCAAATLCSADMPDAVSCMRRHDWVATAKSRLFVTRLESAPLREEVLQVLLVDGEVMRRCPSSELLGRRYSELKQQVSSWTRAHKSAACCGPSCSIGVLFCSLSVTTAAMRKRAAAEPVTPQKRSANSPQASAAATEASDAAPTSPLPSPTPPGSPAIASIAAPFAGLTPRRSSKPKVAKPTEGPRALEVTILKYAANGARVNPDFEPQESAYVLILEHPGTKQHPSCLYQFKDNLAAYLQILHNQDPETPSEIIKLAEFMQVHVAFGSAPTWAKSLYTGGGPSGPIAALTLLHNFVAWLQLRIPNLHNIDLHVYSPAEIELGQVLPHVGGSNPNHSLCTAAPPASRGHLTLSCHKSQLADVFLRLTGNTFPLKSLKECMDELEIEGTNTTDGYVRTTRPLHLSNDSDLKLMGAIRSIVAETFHVLLIASDVAPAHATTFRLLPCNTPLSEAAMQGRPCHDGVEEVSGYGRSQIMASVVVKLAPEHSLSHVMDHDGARRLLEKHVDTSAVKKVRANSKHQMFVVLKEQSGLTPFLAEIRKVTAVFAAAVPLSEQAHKEKADADASYRVKKGAQMDKMGDTAPKVLNVMTQMLGVVGSEKQKRKAVLAALPTFDRCSKVSCDGLRVREVMSTSAPATDEAD</sequence>
<dbReference type="EMBL" id="CAMXCT020001395">
    <property type="protein sequence ID" value="CAL1143059.1"/>
    <property type="molecule type" value="Genomic_DNA"/>
</dbReference>
<dbReference type="EMBL" id="CAMXCT010001395">
    <property type="protein sequence ID" value="CAI3989684.1"/>
    <property type="molecule type" value="Genomic_DNA"/>
</dbReference>
<feature type="region of interest" description="Disordered" evidence="1">
    <location>
        <begin position="171"/>
        <end position="215"/>
    </location>
</feature>
<reference evidence="3" key="2">
    <citation type="submission" date="2024-04" db="EMBL/GenBank/DDBJ databases">
        <authorList>
            <person name="Chen Y."/>
            <person name="Shah S."/>
            <person name="Dougan E. K."/>
            <person name="Thang M."/>
            <person name="Chan C."/>
        </authorList>
    </citation>
    <scope>NUCLEOTIDE SEQUENCE [LARGE SCALE GENOMIC DNA]</scope>
</reference>
<gene>
    <name evidence="2" type="ORF">C1SCF055_LOCUS16739</name>
</gene>
<evidence type="ECO:0000313" key="4">
    <source>
        <dbReference type="Proteomes" id="UP001152797"/>
    </source>
</evidence>
<dbReference type="AlphaFoldDB" id="A0A9P1CDE5"/>
<evidence type="ECO:0000256" key="1">
    <source>
        <dbReference type="SAM" id="MobiDB-lite"/>
    </source>
</evidence>
<name>A0A9P1CDE5_9DINO</name>
<reference evidence="2" key="1">
    <citation type="submission" date="2022-10" db="EMBL/GenBank/DDBJ databases">
        <authorList>
            <person name="Chen Y."/>
            <person name="Dougan E. K."/>
            <person name="Chan C."/>
            <person name="Rhodes N."/>
            <person name="Thang M."/>
        </authorList>
    </citation>
    <scope>NUCLEOTIDE SEQUENCE</scope>
</reference>
<protein>
    <submittedName>
        <fullName evidence="2">Uncharacterized protein</fullName>
    </submittedName>
</protein>
<dbReference type="EMBL" id="CAMXCT030001395">
    <property type="protein sequence ID" value="CAL4776996.1"/>
    <property type="molecule type" value="Genomic_DNA"/>
</dbReference>